<dbReference type="HOGENOM" id="CLU_1746824_0_0_9"/>
<evidence type="ECO:0000313" key="1">
    <source>
        <dbReference type="EMBL" id="EOL46611.1"/>
    </source>
</evidence>
<sequence length="149" mass="17590">MKKIGLGIFSVIIVIATIHSLIYKQKRIEKIYYQNSSFGYIYLASEIDFTKNIGRRYTVSNKPEYRTFEEIDTEAFSIIKIKNSKKIQEKLYKTGFSHWKNDYVNPNIFDGYQWSVTIHYEDGTTKYIRGSNDKPIKLDEFEKIVMSDV</sequence>
<dbReference type="EMBL" id="AJAT01000010">
    <property type="protein sequence ID" value="EOL46611.1"/>
    <property type="molecule type" value="Genomic_DNA"/>
</dbReference>
<keyword evidence="2" id="KW-1185">Reference proteome</keyword>
<dbReference type="Proteomes" id="UP000013785">
    <property type="component" value="Unassembled WGS sequence"/>
</dbReference>
<dbReference type="OrthoDB" id="4979632at2"/>
<dbReference type="AlphaFoldDB" id="R3WFI2"/>
<dbReference type="RefSeq" id="WP_010767404.1">
    <property type="nucleotide sequence ID" value="NZ_ASWE01000002.1"/>
</dbReference>
<accession>R3WFI2</accession>
<name>R3WFI2_9ENTE</name>
<evidence type="ECO:0000313" key="2">
    <source>
        <dbReference type="Proteomes" id="UP000013785"/>
    </source>
</evidence>
<comment type="caution">
    <text evidence="1">The sequence shown here is derived from an EMBL/GenBank/DDBJ whole genome shotgun (WGS) entry which is preliminary data.</text>
</comment>
<dbReference type="PATRIC" id="fig|1158610.3.peg.707"/>
<reference evidence="1 2" key="1">
    <citation type="submission" date="2013-02" db="EMBL/GenBank/DDBJ databases">
        <title>The Genome Sequence of Enterococcus phoeniculicola BAA-412.</title>
        <authorList>
            <consortium name="The Broad Institute Genome Sequencing Platform"/>
            <consortium name="The Broad Institute Genome Sequencing Center for Infectious Disease"/>
            <person name="Earl A.M."/>
            <person name="Gilmore M.S."/>
            <person name="Lebreton F."/>
            <person name="Walker B."/>
            <person name="Young S.K."/>
            <person name="Zeng Q."/>
            <person name="Gargeya S."/>
            <person name="Fitzgerald M."/>
            <person name="Haas B."/>
            <person name="Abouelleil A."/>
            <person name="Alvarado L."/>
            <person name="Arachchi H.M."/>
            <person name="Berlin A.M."/>
            <person name="Chapman S.B."/>
            <person name="Dewar J."/>
            <person name="Goldberg J."/>
            <person name="Griggs A."/>
            <person name="Gujja S."/>
            <person name="Hansen M."/>
            <person name="Howarth C."/>
            <person name="Imamovic A."/>
            <person name="Larimer J."/>
            <person name="McCowan C."/>
            <person name="Murphy C."/>
            <person name="Neiman D."/>
            <person name="Pearson M."/>
            <person name="Priest M."/>
            <person name="Roberts A."/>
            <person name="Saif S."/>
            <person name="Shea T."/>
            <person name="Sisk P."/>
            <person name="Sykes S."/>
            <person name="Wortman J."/>
            <person name="Nusbaum C."/>
            <person name="Birren B."/>
        </authorList>
    </citation>
    <scope>NUCLEOTIDE SEQUENCE [LARGE SCALE GENOMIC DNA]</scope>
    <source>
        <strain evidence="1 2">ATCC BAA-412</strain>
    </source>
</reference>
<proteinExistence type="predicted"/>
<protein>
    <submittedName>
        <fullName evidence="1">Uncharacterized protein</fullName>
    </submittedName>
</protein>
<gene>
    <name evidence="1" type="ORF">UC3_00731</name>
</gene>
<organism evidence="1 2">
    <name type="scientific">Enterococcus phoeniculicola ATCC BAA-412</name>
    <dbReference type="NCBI Taxonomy" id="1158610"/>
    <lineage>
        <taxon>Bacteria</taxon>
        <taxon>Bacillati</taxon>
        <taxon>Bacillota</taxon>
        <taxon>Bacilli</taxon>
        <taxon>Lactobacillales</taxon>
        <taxon>Enterococcaceae</taxon>
        <taxon>Enterococcus</taxon>
    </lineage>
</organism>